<name>A0AAV2STC7_MEGNR</name>
<evidence type="ECO:0008006" key="4">
    <source>
        <dbReference type="Google" id="ProtNLM"/>
    </source>
</evidence>
<organism evidence="2 3">
    <name type="scientific">Meganyctiphanes norvegica</name>
    <name type="common">Northern krill</name>
    <name type="synonym">Thysanopoda norvegica</name>
    <dbReference type="NCBI Taxonomy" id="48144"/>
    <lineage>
        <taxon>Eukaryota</taxon>
        <taxon>Metazoa</taxon>
        <taxon>Ecdysozoa</taxon>
        <taxon>Arthropoda</taxon>
        <taxon>Crustacea</taxon>
        <taxon>Multicrustacea</taxon>
        <taxon>Malacostraca</taxon>
        <taxon>Eumalacostraca</taxon>
        <taxon>Eucarida</taxon>
        <taxon>Euphausiacea</taxon>
        <taxon>Euphausiidae</taxon>
        <taxon>Meganyctiphanes</taxon>
    </lineage>
</organism>
<keyword evidence="1" id="KW-0812">Transmembrane</keyword>
<evidence type="ECO:0000313" key="3">
    <source>
        <dbReference type="Proteomes" id="UP001497623"/>
    </source>
</evidence>
<comment type="caution">
    <text evidence="2">The sequence shown here is derived from an EMBL/GenBank/DDBJ whole genome shotgun (WGS) entry which is preliminary data.</text>
</comment>
<evidence type="ECO:0000256" key="1">
    <source>
        <dbReference type="SAM" id="Phobius"/>
    </source>
</evidence>
<protein>
    <recommendedName>
        <fullName evidence="4">NADH dehydrogenase subunit 4L</fullName>
    </recommendedName>
</protein>
<reference evidence="2 3" key="1">
    <citation type="submission" date="2024-05" db="EMBL/GenBank/DDBJ databases">
        <authorList>
            <person name="Wallberg A."/>
        </authorList>
    </citation>
    <scope>NUCLEOTIDE SEQUENCE [LARGE SCALE GENOMIC DNA]</scope>
</reference>
<feature type="non-terminal residue" evidence="2">
    <location>
        <position position="1"/>
    </location>
</feature>
<feature type="transmembrane region" description="Helical" evidence="1">
    <location>
        <begin position="31"/>
        <end position="57"/>
    </location>
</feature>
<keyword evidence="1" id="KW-0472">Membrane</keyword>
<evidence type="ECO:0000313" key="2">
    <source>
        <dbReference type="EMBL" id="CAL4246667.1"/>
    </source>
</evidence>
<keyword evidence="1" id="KW-1133">Transmembrane helix</keyword>
<dbReference type="EMBL" id="CAXKWB010145810">
    <property type="protein sequence ID" value="CAL4246667.1"/>
    <property type="molecule type" value="Genomic_DNA"/>
</dbReference>
<proteinExistence type="predicted"/>
<dbReference type="AlphaFoldDB" id="A0AAV2STC7"/>
<accession>A0AAV2STC7</accession>
<gene>
    <name evidence="2" type="ORF">MNOR_LOCUS41252</name>
</gene>
<sequence>SEMLELLINLGSSVSELLHLTSRILSLSTRICSMCVVIMMNLLVITALLVILMWFLLRIVSGLNDNALLILFCLDKWAVCIKMDQTMVLITVFSCNIVYSNLWS</sequence>
<keyword evidence="3" id="KW-1185">Reference proteome</keyword>
<dbReference type="Proteomes" id="UP001497623">
    <property type="component" value="Unassembled WGS sequence"/>
</dbReference>